<evidence type="ECO:0000313" key="6">
    <source>
        <dbReference type="Proteomes" id="UP000314986"/>
    </source>
</evidence>
<keyword evidence="3" id="KW-0560">Oxidoreductase</keyword>
<evidence type="ECO:0000256" key="4">
    <source>
        <dbReference type="SAM" id="SignalP"/>
    </source>
</evidence>
<dbReference type="PROSITE" id="PS51355">
    <property type="entry name" value="GLUTATHIONE_PEROXID_3"/>
    <property type="match status" value="1"/>
</dbReference>
<dbReference type="STRING" id="7868.ENSCMIP00000027396"/>
<reference evidence="5" key="4">
    <citation type="submission" date="2025-08" db="UniProtKB">
        <authorList>
            <consortium name="Ensembl"/>
        </authorList>
    </citation>
    <scope>IDENTIFICATION</scope>
</reference>
<dbReference type="GO" id="GO:0006979">
    <property type="term" value="P:response to oxidative stress"/>
    <property type="evidence" value="ECO:0007669"/>
    <property type="project" value="InterPro"/>
</dbReference>
<dbReference type="Ensembl" id="ENSCMIT00000027832.1">
    <property type="protein sequence ID" value="ENSCMIP00000027396.1"/>
    <property type="gene ID" value="ENSCMIG00000011928.1"/>
</dbReference>
<dbReference type="GeneTree" id="ENSGT00940000170739"/>
<reference evidence="6" key="2">
    <citation type="journal article" date="2007" name="PLoS Biol.">
        <title>Survey sequencing and comparative analysis of the elephant shark (Callorhinchus milii) genome.</title>
        <authorList>
            <person name="Venkatesh B."/>
            <person name="Kirkness E.F."/>
            <person name="Loh Y.H."/>
            <person name="Halpern A.L."/>
            <person name="Lee A.P."/>
            <person name="Johnson J."/>
            <person name="Dandona N."/>
            <person name="Viswanathan L.D."/>
            <person name="Tay A."/>
            <person name="Venter J.C."/>
            <person name="Strausberg R.L."/>
            <person name="Brenner S."/>
        </authorList>
    </citation>
    <scope>NUCLEOTIDE SEQUENCE [LARGE SCALE GENOMIC DNA]</scope>
</reference>
<name>A0A4W3IIV3_CALMI</name>
<evidence type="ECO:0000313" key="5">
    <source>
        <dbReference type="Ensembl" id="ENSCMIP00000027396.1"/>
    </source>
</evidence>
<protein>
    <submittedName>
        <fullName evidence="5">Uncharacterized protein</fullName>
    </submittedName>
</protein>
<feature type="chain" id="PRO_5021188826" evidence="4">
    <location>
        <begin position="21"/>
        <end position="76"/>
    </location>
</feature>
<dbReference type="Gene3D" id="3.40.30.10">
    <property type="entry name" value="Glutaredoxin"/>
    <property type="match status" value="1"/>
</dbReference>
<accession>A0A4W3IIV3</accession>
<dbReference type="InterPro" id="IPR000889">
    <property type="entry name" value="Glutathione_peroxidase"/>
</dbReference>
<reference evidence="6" key="3">
    <citation type="journal article" date="2014" name="Nature">
        <title>Elephant shark genome provides unique insights into gnathostome evolution.</title>
        <authorList>
            <consortium name="International Elephant Shark Genome Sequencing Consortium"/>
            <person name="Venkatesh B."/>
            <person name="Lee A.P."/>
            <person name="Ravi V."/>
            <person name="Maurya A.K."/>
            <person name="Lian M.M."/>
            <person name="Swann J.B."/>
            <person name="Ohta Y."/>
            <person name="Flajnik M.F."/>
            <person name="Sutoh Y."/>
            <person name="Kasahara M."/>
            <person name="Hoon S."/>
            <person name="Gangu V."/>
            <person name="Roy S.W."/>
            <person name="Irimia M."/>
            <person name="Korzh V."/>
            <person name="Kondrychyn I."/>
            <person name="Lim Z.W."/>
            <person name="Tay B.H."/>
            <person name="Tohari S."/>
            <person name="Kong K.W."/>
            <person name="Ho S."/>
            <person name="Lorente-Galdos B."/>
            <person name="Quilez J."/>
            <person name="Marques-Bonet T."/>
            <person name="Raney B.J."/>
            <person name="Ingham P.W."/>
            <person name="Tay A."/>
            <person name="Hillier L.W."/>
            <person name="Minx P."/>
            <person name="Boehm T."/>
            <person name="Wilson R.K."/>
            <person name="Brenner S."/>
            <person name="Warren W.C."/>
        </authorList>
    </citation>
    <scope>NUCLEOTIDE SEQUENCE [LARGE SCALE GENOMIC DNA]</scope>
</reference>
<keyword evidence="4" id="KW-0732">Signal</keyword>
<organism evidence="5 6">
    <name type="scientific">Callorhinchus milii</name>
    <name type="common">Ghost shark</name>
    <dbReference type="NCBI Taxonomy" id="7868"/>
    <lineage>
        <taxon>Eukaryota</taxon>
        <taxon>Metazoa</taxon>
        <taxon>Chordata</taxon>
        <taxon>Craniata</taxon>
        <taxon>Vertebrata</taxon>
        <taxon>Chondrichthyes</taxon>
        <taxon>Holocephali</taxon>
        <taxon>Chimaeriformes</taxon>
        <taxon>Callorhinchidae</taxon>
        <taxon>Callorhinchus</taxon>
    </lineage>
</organism>
<sequence length="76" mass="8390">RAKLRISQLLETLLVSSLRAVPCVSYGAGGHTSRDIFDWKAAKSIYEFTVTDIEGNDVSLEKYRGLVCIITNLASK</sequence>
<evidence type="ECO:0000256" key="3">
    <source>
        <dbReference type="ARBA" id="ARBA00023002"/>
    </source>
</evidence>
<dbReference type="GO" id="GO:0004601">
    <property type="term" value="F:peroxidase activity"/>
    <property type="evidence" value="ECO:0007669"/>
    <property type="project" value="UniProtKB-KW"/>
</dbReference>
<evidence type="ECO:0000256" key="2">
    <source>
        <dbReference type="ARBA" id="ARBA00022559"/>
    </source>
</evidence>
<evidence type="ECO:0000256" key="1">
    <source>
        <dbReference type="ARBA" id="ARBA00006926"/>
    </source>
</evidence>
<dbReference type="InParanoid" id="A0A4W3IIV3"/>
<keyword evidence="6" id="KW-1185">Reference proteome</keyword>
<proteinExistence type="inferred from homology"/>
<comment type="similarity">
    <text evidence="1">Belongs to the glutathione peroxidase family.</text>
</comment>
<dbReference type="InterPro" id="IPR036249">
    <property type="entry name" value="Thioredoxin-like_sf"/>
</dbReference>
<dbReference type="SUPFAM" id="SSF52833">
    <property type="entry name" value="Thioredoxin-like"/>
    <property type="match status" value="1"/>
</dbReference>
<dbReference type="Proteomes" id="UP000314986">
    <property type="component" value="Unassembled WGS sequence"/>
</dbReference>
<reference evidence="5" key="5">
    <citation type="submission" date="2025-09" db="UniProtKB">
        <authorList>
            <consortium name="Ensembl"/>
        </authorList>
    </citation>
    <scope>IDENTIFICATION</scope>
</reference>
<feature type="signal peptide" evidence="4">
    <location>
        <begin position="1"/>
        <end position="20"/>
    </location>
</feature>
<keyword evidence="2" id="KW-0575">Peroxidase</keyword>
<dbReference type="AlphaFoldDB" id="A0A4W3IIV3"/>
<reference evidence="6" key="1">
    <citation type="journal article" date="2006" name="Science">
        <title>Ancient noncoding elements conserved in the human genome.</title>
        <authorList>
            <person name="Venkatesh B."/>
            <person name="Kirkness E.F."/>
            <person name="Loh Y.H."/>
            <person name="Halpern A.L."/>
            <person name="Lee A.P."/>
            <person name="Johnson J."/>
            <person name="Dandona N."/>
            <person name="Viswanathan L.D."/>
            <person name="Tay A."/>
            <person name="Venter J.C."/>
            <person name="Strausberg R.L."/>
            <person name="Brenner S."/>
        </authorList>
    </citation>
    <scope>NUCLEOTIDE SEQUENCE [LARGE SCALE GENOMIC DNA]</scope>
</reference>